<evidence type="ECO:0000256" key="1">
    <source>
        <dbReference type="ARBA" id="ARBA00004370"/>
    </source>
</evidence>
<dbReference type="OrthoDB" id="8120565at2759"/>
<feature type="transmembrane region" description="Helical" evidence="7">
    <location>
        <begin position="21"/>
        <end position="40"/>
    </location>
</feature>
<proteinExistence type="inferred from homology"/>
<dbReference type="STRING" id="888268.A0A1E5VSQ7"/>
<keyword evidence="5 7" id="KW-1133">Transmembrane helix</keyword>
<organism evidence="8 9">
    <name type="scientific">Dichanthelium oligosanthes</name>
    <dbReference type="NCBI Taxonomy" id="888268"/>
    <lineage>
        <taxon>Eukaryota</taxon>
        <taxon>Viridiplantae</taxon>
        <taxon>Streptophyta</taxon>
        <taxon>Embryophyta</taxon>
        <taxon>Tracheophyta</taxon>
        <taxon>Spermatophyta</taxon>
        <taxon>Magnoliopsida</taxon>
        <taxon>Liliopsida</taxon>
        <taxon>Poales</taxon>
        <taxon>Poaceae</taxon>
        <taxon>PACMAD clade</taxon>
        <taxon>Panicoideae</taxon>
        <taxon>Panicodae</taxon>
        <taxon>Paniceae</taxon>
        <taxon>Dichantheliinae</taxon>
        <taxon>Dichanthelium</taxon>
    </lineage>
</organism>
<comment type="subcellular location">
    <subcellularLocation>
        <location evidence="1">Membrane</location>
    </subcellularLocation>
</comment>
<dbReference type="InterPro" id="IPR036259">
    <property type="entry name" value="MFS_trans_sf"/>
</dbReference>
<dbReference type="Gene3D" id="1.20.1250.20">
    <property type="entry name" value="MFS general substrate transporter like domains"/>
    <property type="match status" value="2"/>
</dbReference>
<evidence type="ECO:0000313" key="8">
    <source>
        <dbReference type="EMBL" id="OEL28150.1"/>
    </source>
</evidence>
<evidence type="ECO:0000256" key="6">
    <source>
        <dbReference type="ARBA" id="ARBA00023136"/>
    </source>
</evidence>
<dbReference type="PANTHER" id="PTHR23500:SF537">
    <property type="entry name" value="MAJOR FACILITATOR SUPERFAMILY (MFS) PROFILE DOMAIN-CONTAINING PROTEIN"/>
    <property type="match status" value="1"/>
</dbReference>
<evidence type="ECO:0000256" key="3">
    <source>
        <dbReference type="ARBA" id="ARBA00022448"/>
    </source>
</evidence>
<evidence type="ECO:0000256" key="2">
    <source>
        <dbReference type="ARBA" id="ARBA00010992"/>
    </source>
</evidence>
<sequence length="337" mass="37006">MAGGGFIAAEEGSTRDYGGGLFSVVVTCLMAASCGLIYGYDNGVTGGVTQMESFLSKFFPEVVLSGKKNAKQDAYCKYDNQWLTAFTLSLFIVAPVYLSETAPVKWRGTFTSSYNGFAVFGMLCAAITNYFTNHIPSWGWRISVGLAAIPGAVIFMGAFFVSDTPSSLAMRGHLDGIVLPCSTSVGRTPTLTPSSRTLSMLWTRGTTMTREHSGDYLASSTGTFSCFGVSWAPLRLVVPSEIYPVEVRSAGQAMSISITFFLSFVELQVFIALLCAMKYAVFLFYAAWLLFMTIFVALFLPETKGVPLEVMRSVWARHWYWRRFAKDAKQEVQVNSL</sequence>
<dbReference type="InterPro" id="IPR005828">
    <property type="entry name" value="MFS_sugar_transport-like"/>
</dbReference>
<dbReference type="InterPro" id="IPR045262">
    <property type="entry name" value="STP/PLT_plant"/>
</dbReference>
<keyword evidence="3" id="KW-0813">Transport</keyword>
<gene>
    <name evidence="8" type="ORF">BAE44_0010830</name>
</gene>
<dbReference type="AlphaFoldDB" id="A0A1E5VSQ7"/>
<feature type="transmembrane region" description="Helical" evidence="7">
    <location>
        <begin position="138"/>
        <end position="161"/>
    </location>
</feature>
<keyword evidence="8" id="KW-0762">Sugar transport</keyword>
<dbReference type="GO" id="GO:0015144">
    <property type="term" value="F:carbohydrate transmembrane transporter activity"/>
    <property type="evidence" value="ECO:0007669"/>
    <property type="project" value="InterPro"/>
</dbReference>
<protein>
    <submittedName>
        <fullName evidence="8">Sugar transport protein 5</fullName>
    </submittedName>
</protein>
<feature type="transmembrane region" description="Helical" evidence="7">
    <location>
        <begin position="82"/>
        <end position="102"/>
    </location>
</feature>
<keyword evidence="4 7" id="KW-0812">Transmembrane</keyword>
<feature type="transmembrane region" description="Helical" evidence="7">
    <location>
        <begin position="216"/>
        <end position="234"/>
    </location>
</feature>
<evidence type="ECO:0000256" key="4">
    <source>
        <dbReference type="ARBA" id="ARBA00022692"/>
    </source>
</evidence>
<evidence type="ECO:0000256" key="5">
    <source>
        <dbReference type="ARBA" id="ARBA00022989"/>
    </source>
</evidence>
<accession>A0A1E5VSQ7</accession>
<dbReference type="Pfam" id="PF00083">
    <property type="entry name" value="Sugar_tr"/>
    <property type="match status" value="2"/>
</dbReference>
<feature type="transmembrane region" description="Helical" evidence="7">
    <location>
        <begin position="114"/>
        <end position="132"/>
    </location>
</feature>
<keyword evidence="9" id="KW-1185">Reference proteome</keyword>
<reference evidence="8 9" key="1">
    <citation type="submission" date="2016-09" db="EMBL/GenBank/DDBJ databases">
        <title>The draft genome of Dichanthelium oligosanthes: A C3 panicoid grass species.</title>
        <authorList>
            <person name="Studer A.J."/>
            <person name="Schnable J.C."/>
            <person name="Brutnell T.P."/>
        </authorList>
    </citation>
    <scope>NUCLEOTIDE SEQUENCE [LARGE SCALE GENOMIC DNA]</scope>
    <source>
        <strain evidence="9">cv. Kellogg 1175</strain>
        <tissue evidence="8">Leaf</tissue>
    </source>
</reference>
<evidence type="ECO:0000256" key="7">
    <source>
        <dbReference type="SAM" id="Phobius"/>
    </source>
</evidence>
<dbReference type="PANTHER" id="PTHR23500">
    <property type="entry name" value="SOLUTE CARRIER FAMILY 2, FACILITATED GLUCOSE TRANSPORTER"/>
    <property type="match status" value="1"/>
</dbReference>
<comment type="caution">
    <text evidence="8">The sequence shown here is derived from an EMBL/GenBank/DDBJ whole genome shotgun (WGS) entry which is preliminary data.</text>
</comment>
<dbReference type="SUPFAM" id="SSF103473">
    <property type="entry name" value="MFS general substrate transporter"/>
    <property type="match status" value="2"/>
</dbReference>
<dbReference type="EMBL" id="LWDX02030678">
    <property type="protein sequence ID" value="OEL28150.1"/>
    <property type="molecule type" value="Genomic_DNA"/>
</dbReference>
<dbReference type="Proteomes" id="UP000095767">
    <property type="component" value="Unassembled WGS sequence"/>
</dbReference>
<comment type="similarity">
    <text evidence="2">Belongs to the major facilitator superfamily. Sugar transporter (TC 2.A.1.1) family.</text>
</comment>
<evidence type="ECO:0000313" key="9">
    <source>
        <dbReference type="Proteomes" id="UP000095767"/>
    </source>
</evidence>
<name>A0A1E5VSQ7_9POAL</name>
<keyword evidence="6 7" id="KW-0472">Membrane</keyword>
<dbReference type="GO" id="GO:0016020">
    <property type="term" value="C:membrane"/>
    <property type="evidence" value="ECO:0007669"/>
    <property type="project" value="UniProtKB-SubCell"/>
</dbReference>
<feature type="transmembrane region" description="Helical" evidence="7">
    <location>
        <begin position="254"/>
        <end position="275"/>
    </location>
</feature>
<feature type="transmembrane region" description="Helical" evidence="7">
    <location>
        <begin position="282"/>
        <end position="300"/>
    </location>
</feature>